<proteinExistence type="predicted"/>
<dbReference type="AlphaFoldDB" id="A0A0G4FE85"/>
<evidence type="ECO:0000313" key="1">
    <source>
        <dbReference type="EMBL" id="CEM11516.1"/>
    </source>
</evidence>
<name>A0A0G4FE85_VITBC</name>
<dbReference type="Proteomes" id="UP000041254">
    <property type="component" value="Unassembled WGS sequence"/>
</dbReference>
<organism evidence="1 2">
    <name type="scientific">Vitrella brassicaformis (strain CCMP3155)</name>
    <dbReference type="NCBI Taxonomy" id="1169540"/>
    <lineage>
        <taxon>Eukaryota</taxon>
        <taxon>Sar</taxon>
        <taxon>Alveolata</taxon>
        <taxon>Colpodellida</taxon>
        <taxon>Vitrellaceae</taxon>
        <taxon>Vitrella</taxon>
    </lineage>
</organism>
<sequence>MASFLANFLRGETTTRTGGSGSNSWEVGAPCSRCGAESHGEDVCFTKGIELQDWRPSQRGRRVHEARRRDPACEHEAPRSVVVMCSQLNEEAIITLGPEAGAMTTGGHHCYIDLQRARTILNKCERAYLDGATFIAGQDVCVIR</sequence>
<accession>A0A0G4FE85</accession>
<dbReference type="EMBL" id="CDMY01000418">
    <property type="protein sequence ID" value="CEM11516.1"/>
    <property type="molecule type" value="Genomic_DNA"/>
</dbReference>
<evidence type="ECO:0000313" key="2">
    <source>
        <dbReference type="Proteomes" id="UP000041254"/>
    </source>
</evidence>
<dbReference type="InParanoid" id="A0A0G4FE85"/>
<gene>
    <name evidence="1" type="ORF">Vbra_1578</name>
</gene>
<dbReference type="VEuPathDB" id="CryptoDB:Vbra_1578"/>
<keyword evidence="2" id="KW-1185">Reference proteome</keyword>
<reference evidence="1 2" key="1">
    <citation type="submission" date="2014-11" db="EMBL/GenBank/DDBJ databases">
        <authorList>
            <person name="Zhu J."/>
            <person name="Qi W."/>
            <person name="Song R."/>
        </authorList>
    </citation>
    <scope>NUCLEOTIDE SEQUENCE [LARGE SCALE GENOMIC DNA]</scope>
</reference>
<protein>
    <submittedName>
        <fullName evidence="1">Uncharacterized protein</fullName>
    </submittedName>
</protein>